<evidence type="ECO:0000256" key="1">
    <source>
        <dbReference type="ARBA" id="ARBA00022679"/>
    </source>
</evidence>
<dbReference type="InterPro" id="IPR023606">
    <property type="entry name" value="CoA-Trfase_III_dom_1_sf"/>
</dbReference>
<dbReference type="GO" id="GO:0033608">
    <property type="term" value="F:formyl-CoA transferase activity"/>
    <property type="evidence" value="ECO:0007669"/>
    <property type="project" value="UniProtKB-EC"/>
</dbReference>
<comment type="caution">
    <text evidence="3">The sequence shown here is derived from an EMBL/GenBank/DDBJ whole genome shotgun (WGS) entry which is preliminary data.</text>
</comment>
<evidence type="ECO:0000256" key="2">
    <source>
        <dbReference type="SAM" id="MobiDB-lite"/>
    </source>
</evidence>
<sequence>MNNGVLAGKTVLELGSMIAAPFATHILQQMGATVIKIEPPAGETTRKLVRGGPSGSYLAFNRGKKSLCLDLQSEQGRTVFNRLVEDCDIIVHNLSPSAARKLGATYKDCAQRNPEIIFCHIKGYGAGPLEEEVASNPIAEAATGVMFSNRVDGRPSRLGPSYHDQFAGCYAVIAVLSALLSNDPAKRNIELGLYETGLHIAARDLLGVQLKSQLLGRPETEPSAEFSIPGYGAYETKDKRWIYLVMLTDDHWRRFCVATDIPPDPALQGLRDRRRARPRVEEMVTRAVAAHDFEALTKKLSSHGIGFTEILSADKVLEAPQAKAHDKLSAFDLGDYDFTSPDFPIPPLLHSEGRADAPPLLGQSTSEILKSLGYEQATIEAMLKAGAAVEADQGKTLWSKPSQTAQLDRRAEDSGTRA</sequence>
<feature type="compositionally biased region" description="Basic and acidic residues" evidence="2">
    <location>
        <begin position="407"/>
        <end position="418"/>
    </location>
</feature>
<dbReference type="PANTHER" id="PTHR48207:SF3">
    <property type="entry name" value="SUCCINATE--HYDROXYMETHYLGLUTARATE COA-TRANSFERASE"/>
    <property type="match status" value="1"/>
</dbReference>
<dbReference type="EMBL" id="JBEPLY010000004">
    <property type="protein sequence ID" value="MET3599845.1"/>
    <property type="molecule type" value="Genomic_DNA"/>
</dbReference>
<feature type="region of interest" description="Disordered" evidence="2">
    <location>
        <begin position="393"/>
        <end position="418"/>
    </location>
</feature>
<dbReference type="Pfam" id="PF02515">
    <property type="entry name" value="CoA_transf_3"/>
    <property type="match status" value="1"/>
</dbReference>
<dbReference type="SUPFAM" id="SSF89796">
    <property type="entry name" value="CoA-transferase family III (CaiB/BaiF)"/>
    <property type="match status" value="1"/>
</dbReference>
<dbReference type="Gene3D" id="3.30.1540.10">
    <property type="entry name" value="formyl-coa transferase, domain 3"/>
    <property type="match status" value="1"/>
</dbReference>
<evidence type="ECO:0000313" key="3">
    <source>
        <dbReference type="EMBL" id="MET3599845.1"/>
    </source>
</evidence>
<dbReference type="InterPro" id="IPR003673">
    <property type="entry name" value="CoA-Trfase_fam_III"/>
</dbReference>
<gene>
    <name evidence="3" type="ORF">ABID12_001784</name>
</gene>
<dbReference type="InterPro" id="IPR050483">
    <property type="entry name" value="CoA-transferase_III_domain"/>
</dbReference>
<accession>A0ABV2IAA8</accession>
<protein>
    <submittedName>
        <fullName evidence="3">Formyl-CoA transferase</fullName>
        <ecNumber evidence="3">2.8.3.16</ecNumber>
    </submittedName>
</protein>
<dbReference type="Gene3D" id="3.40.50.10540">
    <property type="entry name" value="Crotonobetainyl-coa:carnitine coa-transferase, domain 1"/>
    <property type="match status" value="1"/>
</dbReference>
<keyword evidence="1 3" id="KW-0808">Transferase</keyword>
<dbReference type="Proteomes" id="UP001549164">
    <property type="component" value="Unassembled WGS sequence"/>
</dbReference>
<dbReference type="RefSeq" id="WP_354433918.1">
    <property type="nucleotide sequence ID" value="NZ_JBEPLY010000004.1"/>
</dbReference>
<organism evidence="3 4">
    <name type="scientific">Martelella mangrovi</name>
    <dbReference type="NCBI Taxonomy" id="1397477"/>
    <lineage>
        <taxon>Bacteria</taxon>
        <taxon>Pseudomonadati</taxon>
        <taxon>Pseudomonadota</taxon>
        <taxon>Alphaproteobacteria</taxon>
        <taxon>Hyphomicrobiales</taxon>
        <taxon>Aurantimonadaceae</taxon>
        <taxon>Martelella</taxon>
    </lineage>
</organism>
<name>A0ABV2IAA8_9HYPH</name>
<keyword evidence="4" id="KW-1185">Reference proteome</keyword>
<dbReference type="EC" id="2.8.3.16" evidence="3"/>
<proteinExistence type="predicted"/>
<dbReference type="InterPro" id="IPR044855">
    <property type="entry name" value="CoA-Trfase_III_dom3_sf"/>
</dbReference>
<reference evidence="3 4" key="1">
    <citation type="submission" date="2024-06" db="EMBL/GenBank/DDBJ databases">
        <title>Genomic Encyclopedia of Type Strains, Phase IV (KMG-IV): sequencing the most valuable type-strain genomes for metagenomic binning, comparative biology and taxonomic classification.</title>
        <authorList>
            <person name="Goeker M."/>
        </authorList>
    </citation>
    <scope>NUCLEOTIDE SEQUENCE [LARGE SCALE GENOMIC DNA]</scope>
    <source>
        <strain evidence="3 4">DSM 28102</strain>
    </source>
</reference>
<dbReference type="PANTHER" id="PTHR48207">
    <property type="entry name" value="SUCCINATE--HYDROXYMETHYLGLUTARATE COA-TRANSFERASE"/>
    <property type="match status" value="1"/>
</dbReference>
<evidence type="ECO:0000313" key="4">
    <source>
        <dbReference type="Proteomes" id="UP001549164"/>
    </source>
</evidence>